<dbReference type="EC" id="6.3.2.2" evidence="4"/>
<gene>
    <name evidence="5" type="ORF">MW290_17560</name>
</gene>
<dbReference type="NCBIfam" id="NF010040">
    <property type="entry name" value="PRK13516.1"/>
    <property type="match status" value="1"/>
</dbReference>
<evidence type="ECO:0000256" key="3">
    <source>
        <dbReference type="ARBA" id="ARBA00022840"/>
    </source>
</evidence>
<sequence length="378" mass="43165">MSLEAFASSRAFTMGVELELQIVNRHDYDLTNGAADLLRVMERHKLEADVKPEITSSMIETSTGICERHHDVITQLSDVRDALVDSAGQLNLRLCGGGTHAFQDWSQRRIVDTPRYLQVSQLYGYLSKQFTVFGQHVHIGCPSPDDALWLLHALSRYVPHVIALSASSPYIQGSDTGYESSRLNTVSAFPLSGRAPFMLKWSEFEHFFSKMEHTGVVKSMKDFYWDIRPKPEFGTIEVRVMDVPLTVEKAAAIAVYLQCVARWLLTEKPFEPQDDDYLVYSYNRFQACRFGLDGEVVDPRTAEHKPLRQLIAQTLQQVEMHAIELRAEKGLLLLRDQLTRDQPSDAGWLRATQQREQYLPEVVRQQCMRFEGVRTPGR</sequence>
<dbReference type="InterPro" id="IPR011793">
    <property type="entry name" value="YbdK"/>
</dbReference>
<evidence type="ECO:0000313" key="5">
    <source>
        <dbReference type="EMBL" id="URI10791.1"/>
    </source>
</evidence>
<dbReference type="Gene3D" id="3.30.590.20">
    <property type="match status" value="1"/>
</dbReference>
<accession>A0ABY4SIH4</accession>
<dbReference type="PANTHER" id="PTHR36510:SF1">
    <property type="entry name" value="GLUTAMATE--CYSTEINE LIGASE 2-RELATED"/>
    <property type="match status" value="1"/>
</dbReference>
<evidence type="ECO:0000256" key="2">
    <source>
        <dbReference type="ARBA" id="ARBA00022741"/>
    </source>
</evidence>
<dbReference type="InterPro" id="IPR014746">
    <property type="entry name" value="Gln_synth/guanido_kin_cat_dom"/>
</dbReference>
<evidence type="ECO:0000256" key="1">
    <source>
        <dbReference type="ARBA" id="ARBA00022598"/>
    </source>
</evidence>
<keyword evidence="2 4" id="KW-0547">Nucleotide-binding</keyword>
<dbReference type="EMBL" id="CP097636">
    <property type="protein sequence ID" value="URI10791.1"/>
    <property type="molecule type" value="Genomic_DNA"/>
</dbReference>
<dbReference type="SUPFAM" id="SSF55931">
    <property type="entry name" value="Glutamine synthetase/guanido kinase"/>
    <property type="match status" value="1"/>
</dbReference>
<keyword evidence="1 4" id="KW-0436">Ligase</keyword>
<dbReference type="Proteomes" id="UP001056201">
    <property type="component" value="Chromosome 2"/>
</dbReference>
<comment type="function">
    <text evidence="4">ATP-dependent carboxylate-amine ligase which exhibits weak glutamate--cysteine ligase activity.</text>
</comment>
<evidence type="ECO:0000313" key="6">
    <source>
        <dbReference type="Proteomes" id="UP001056201"/>
    </source>
</evidence>
<comment type="catalytic activity">
    <reaction evidence="4">
        <text>L-cysteine + L-glutamate + ATP = gamma-L-glutamyl-L-cysteine + ADP + phosphate + H(+)</text>
        <dbReference type="Rhea" id="RHEA:13285"/>
        <dbReference type="ChEBI" id="CHEBI:15378"/>
        <dbReference type="ChEBI" id="CHEBI:29985"/>
        <dbReference type="ChEBI" id="CHEBI:30616"/>
        <dbReference type="ChEBI" id="CHEBI:35235"/>
        <dbReference type="ChEBI" id="CHEBI:43474"/>
        <dbReference type="ChEBI" id="CHEBI:58173"/>
        <dbReference type="ChEBI" id="CHEBI:456216"/>
        <dbReference type="EC" id="6.3.2.2"/>
    </reaction>
</comment>
<dbReference type="Pfam" id="PF04107">
    <property type="entry name" value="GCS2"/>
    <property type="match status" value="1"/>
</dbReference>
<dbReference type="NCBIfam" id="TIGR02050">
    <property type="entry name" value="gshA_cyan_rel"/>
    <property type="match status" value="1"/>
</dbReference>
<dbReference type="InterPro" id="IPR006336">
    <property type="entry name" value="GCS2"/>
</dbReference>
<keyword evidence="6" id="KW-1185">Reference proteome</keyword>
<dbReference type="PANTHER" id="PTHR36510">
    <property type="entry name" value="GLUTAMATE--CYSTEINE LIGASE 2-RELATED"/>
    <property type="match status" value="1"/>
</dbReference>
<dbReference type="HAMAP" id="MF_01609">
    <property type="entry name" value="Glu_cys_ligase_2"/>
    <property type="match status" value="1"/>
</dbReference>
<keyword evidence="3 4" id="KW-0067">ATP-binding</keyword>
<dbReference type="GO" id="GO:0004357">
    <property type="term" value="F:glutamate-cysteine ligase activity"/>
    <property type="evidence" value="ECO:0007669"/>
    <property type="project" value="UniProtKB-EC"/>
</dbReference>
<reference evidence="5" key="1">
    <citation type="submission" date="2022-05" db="EMBL/GenBank/DDBJ databases">
        <title>An RpoN-dependent PEP-CTERM gene is involved in floc formation of an Aquincola tertiaricarbonis strain.</title>
        <authorList>
            <person name="Qiu D."/>
            <person name="Xia M."/>
        </authorList>
    </citation>
    <scope>NUCLEOTIDE SEQUENCE</scope>
    <source>
        <strain evidence="5">RN12</strain>
    </source>
</reference>
<organism evidence="5 6">
    <name type="scientific">Aquincola tertiaricarbonis</name>
    <dbReference type="NCBI Taxonomy" id="391953"/>
    <lineage>
        <taxon>Bacteria</taxon>
        <taxon>Pseudomonadati</taxon>
        <taxon>Pseudomonadota</taxon>
        <taxon>Betaproteobacteria</taxon>
        <taxon>Burkholderiales</taxon>
        <taxon>Sphaerotilaceae</taxon>
        <taxon>Aquincola</taxon>
    </lineage>
</organism>
<name>A0ABY4SIH4_AQUTE</name>
<proteinExistence type="inferred from homology"/>
<comment type="similarity">
    <text evidence="4">Belongs to the glutamate--cysteine ligase type 2 family. YbdK subfamily.</text>
</comment>
<evidence type="ECO:0000256" key="4">
    <source>
        <dbReference type="HAMAP-Rule" id="MF_01609"/>
    </source>
</evidence>
<dbReference type="InterPro" id="IPR050141">
    <property type="entry name" value="GCL_type2/YbdK_subfam"/>
</dbReference>
<protein>
    <recommendedName>
        <fullName evidence="4">Putative glutamate--cysteine ligase 2</fullName>
        <ecNumber evidence="4">6.3.2.2</ecNumber>
    </recommendedName>
    <alternativeName>
        <fullName evidence="4">Gamma-glutamylcysteine synthetase 2</fullName>
        <shortName evidence="4">GCS 2</shortName>
        <shortName evidence="4">Gamma-GCS 2</shortName>
    </alternativeName>
</protein>
<dbReference type="RefSeq" id="WP_250198994.1">
    <property type="nucleotide sequence ID" value="NZ_CP097636.1"/>
</dbReference>